<keyword evidence="3" id="KW-0560">Oxidoreductase</keyword>
<dbReference type="InterPro" id="IPR002347">
    <property type="entry name" value="SDR_fam"/>
</dbReference>
<dbReference type="Gene3D" id="3.40.50.720">
    <property type="entry name" value="NAD(P)-binding Rossmann-like Domain"/>
    <property type="match status" value="1"/>
</dbReference>
<dbReference type="InterPro" id="IPR020904">
    <property type="entry name" value="Sc_DH/Rdtase_CS"/>
</dbReference>
<dbReference type="PROSITE" id="PS00061">
    <property type="entry name" value="ADH_SHORT"/>
    <property type="match status" value="1"/>
</dbReference>
<dbReference type="InterPro" id="IPR036291">
    <property type="entry name" value="NAD(P)-bd_dom_sf"/>
</dbReference>
<dbReference type="SUPFAM" id="SSF51735">
    <property type="entry name" value="NAD(P)-binding Rossmann-fold domains"/>
    <property type="match status" value="1"/>
</dbReference>
<dbReference type="AlphaFoldDB" id="A0A2H3H939"/>
<keyword evidence="2" id="KW-0521">NADP</keyword>
<dbReference type="PANTHER" id="PTHR42760">
    <property type="entry name" value="SHORT-CHAIN DEHYDROGENASES/REDUCTASES FAMILY MEMBER"/>
    <property type="match status" value="1"/>
</dbReference>
<evidence type="ECO:0000256" key="1">
    <source>
        <dbReference type="ARBA" id="ARBA00006484"/>
    </source>
</evidence>
<dbReference type="Pfam" id="PF13561">
    <property type="entry name" value="adh_short_C2"/>
    <property type="match status" value="1"/>
</dbReference>
<dbReference type="STRING" id="327505.A0A2H3H939"/>
<name>A0A2H3H939_FUSOX</name>
<evidence type="ECO:0000256" key="3">
    <source>
        <dbReference type="ARBA" id="ARBA00023002"/>
    </source>
</evidence>
<proteinExistence type="inferred from homology"/>
<reference evidence="5 6" key="2">
    <citation type="journal article" date="2017" name="Sci. Rep.">
        <title>A mobile pathogenicity chromosome in Fusarium oxysporum for infection of multiple cucurbit species.</title>
        <authorList>
            <person name="van Dam P."/>
            <person name="Fokkens L."/>
            <person name="Ayukawa Y."/>
            <person name="van der Gragt M."/>
            <person name="Ter Horst A."/>
            <person name="Brankovics B."/>
            <person name="Houterman P.M."/>
            <person name="Arie T."/>
            <person name="Rep M."/>
        </authorList>
    </citation>
    <scope>NUCLEOTIDE SEQUENCE [LARGE SCALE GENOMIC DNA]</scope>
    <source>
        <strain evidence="5 6">Forc016</strain>
    </source>
</reference>
<dbReference type="FunFam" id="3.40.50.720:FF:000084">
    <property type="entry name" value="Short-chain dehydrogenase reductase"/>
    <property type="match status" value="1"/>
</dbReference>
<evidence type="ECO:0000256" key="2">
    <source>
        <dbReference type="ARBA" id="ARBA00022857"/>
    </source>
</evidence>
<dbReference type="EMBL" id="MABQ02000004">
    <property type="protein sequence ID" value="PCD38536.1"/>
    <property type="molecule type" value="Genomic_DNA"/>
</dbReference>
<organism evidence="5 6">
    <name type="scientific">Fusarium oxysporum f. sp. radicis-cucumerinum</name>
    <dbReference type="NCBI Taxonomy" id="327505"/>
    <lineage>
        <taxon>Eukaryota</taxon>
        <taxon>Fungi</taxon>
        <taxon>Dikarya</taxon>
        <taxon>Ascomycota</taxon>
        <taxon>Pezizomycotina</taxon>
        <taxon>Sordariomycetes</taxon>
        <taxon>Hypocreomycetidae</taxon>
        <taxon>Hypocreales</taxon>
        <taxon>Nectriaceae</taxon>
        <taxon>Fusarium</taxon>
        <taxon>Fusarium oxysporum species complex</taxon>
    </lineage>
</organism>
<reference evidence="5 6" key="1">
    <citation type="journal article" date="2016" name="Environ. Microbiol.">
        <title>Effector profiles distinguish formae speciales of Fusarium oxysporum.</title>
        <authorList>
            <person name="van Dam P."/>
            <person name="Fokkens L."/>
            <person name="Schmidt S.M."/>
            <person name="Linmans J.H."/>
            <person name="Kistler H.C."/>
            <person name="Ma L.J."/>
            <person name="Rep M."/>
        </authorList>
    </citation>
    <scope>NUCLEOTIDE SEQUENCE [LARGE SCALE GENOMIC DNA]</scope>
    <source>
        <strain evidence="5 6">Forc016</strain>
    </source>
</reference>
<dbReference type="PRINTS" id="PR00080">
    <property type="entry name" value="SDRFAMILY"/>
</dbReference>
<evidence type="ECO:0000313" key="5">
    <source>
        <dbReference type="EMBL" id="PCD38536.1"/>
    </source>
</evidence>
<dbReference type="PANTHER" id="PTHR42760:SF115">
    <property type="entry name" value="3-OXOACYL-[ACYL-CARRIER-PROTEIN] REDUCTASE FABG"/>
    <property type="match status" value="1"/>
</dbReference>
<sequence>MLANVSNEISLPRNMTLTTQSTTTQRPQEAYPKAQSNDNAKTATLQPRAPVHMPVSKLFTIHGRTAICTGVTGGIGIELCVALAEAGADIVSIQLPRDPAGPRLQKMITGLGRSFKSFECDIADSSSLRACFIDIWAAGVQPAILLNAAGVNQRGAMEDLTDDDIDKVFAINLKASFVTCQEFAKKLFELGRPGKIVNIGSMTSFIGMFNVSAYASSKGGVLQMTKAFSNELAPRGIQVNCICPGYFKTPLTEPLVKDKSYNDFIMSRTPAMRWGEPKDLRGALIFLASPASDFVTGVPIIVDGGMLGK</sequence>
<dbReference type="GO" id="GO:0016616">
    <property type="term" value="F:oxidoreductase activity, acting on the CH-OH group of donors, NAD or NADP as acceptor"/>
    <property type="evidence" value="ECO:0007669"/>
    <property type="project" value="TreeGrafter"/>
</dbReference>
<evidence type="ECO:0008006" key="7">
    <source>
        <dbReference type="Google" id="ProtNLM"/>
    </source>
</evidence>
<evidence type="ECO:0000313" key="6">
    <source>
        <dbReference type="Proteomes" id="UP000219602"/>
    </source>
</evidence>
<protein>
    <recommendedName>
        <fullName evidence="7">2-deoxy-D-gluconate 3-dehydrogenase</fullName>
    </recommendedName>
</protein>
<evidence type="ECO:0000256" key="4">
    <source>
        <dbReference type="SAM" id="MobiDB-lite"/>
    </source>
</evidence>
<comment type="similarity">
    <text evidence="1">Belongs to the short-chain dehydrogenases/reductases (SDR) family.</text>
</comment>
<dbReference type="PRINTS" id="PR00081">
    <property type="entry name" value="GDHRDH"/>
</dbReference>
<comment type="caution">
    <text evidence="5">The sequence shown here is derived from an EMBL/GenBank/DDBJ whole genome shotgun (WGS) entry which is preliminary data.</text>
</comment>
<accession>A0A2H3H939</accession>
<feature type="region of interest" description="Disordered" evidence="4">
    <location>
        <begin position="9"/>
        <end position="40"/>
    </location>
</feature>
<gene>
    <name evidence="5" type="ORF">AU210_007008</name>
</gene>
<dbReference type="Proteomes" id="UP000219602">
    <property type="component" value="Chromosome 5"/>
</dbReference>
<feature type="compositionally biased region" description="Low complexity" evidence="4">
    <location>
        <begin position="16"/>
        <end position="25"/>
    </location>
</feature>